<protein>
    <submittedName>
        <fullName evidence="3">Uncharacterized protein</fullName>
    </submittedName>
</protein>
<accession>A0A3P6U299</accession>
<feature type="compositionally biased region" description="Polar residues" evidence="2">
    <location>
        <begin position="149"/>
        <end position="168"/>
    </location>
</feature>
<feature type="coiled-coil region" evidence="1">
    <location>
        <begin position="83"/>
        <end position="110"/>
    </location>
</feature>
<dbReference type="AlphaFoldDB" id="A0A3P6U299"/>
<dbReference type="STRING" id="42156.A0A3P6U299"/>
<evidence type="ECO:0000256" key="1">
    <source>
        <dbReference type="SAM" id="Coils"/>
    </source>
</evidence>
<name>A0A3P6U299_LITSI</name>
<evidence type="ECO:0000313" key="3">
    <source>
        <dbReference type="EMBL" id="VDK72244.1"/>
    </source>
</evidence>
<evidence type="ECO:0000256" key="2">
    <source>
        <dbReference type="SAM" id="MobiDB-lite"/>
    </source>
</evidence>
<sequence>MFQPADVLNMPVAAFKFGIKEQGSRSVQNLEFDKECVIRVTSADDDGIYWGTVVLATQHSTMQKIRAAANSHCESESSSASVATSVEESLKFLEEKLREKNERSKFEQEYTLQTMQLQVATVLKSLNAISIPFTPYMANICDSFPNPTEAHSSPIQNTDGYNPSSSYSRAPGSKSVTIRCEDRYYMDQ</sequence>
<dbReference type="OrthoDB" id="5841823at2759"/>
<dbReference type="Proteomes" id="UP000277928">
    <property type="component" value="Unassembled WGS sequence"/>
</dbReference>
<proteinExistence type="predicted"/>
<keyword evidence="1" id="KW-0175">Coiled coil</keyword>
<reference evidence="3 4" key="1">
    <citation type="submission" date="2018-08" db="EMBL/GenBank/DDBJ databases">
        <authorList>
            <person name="Laetsch R D."/>
            <person name="Stevens L."/>
            <person name="Kumar S."/>
            <person name="Blaxter L. M."/>
        </authorList>
    </citation>
    <scope>NUCLEOTIDE SEQUENCE [LARGE SCALE GENOMIC DNA]</scope>
</reference>
<keyword evidence="4" id="KW-1185">Reference proteome</keyword>
<feature type="region of interest" description="Disordered" evidence="2">
    <location>
        <begin position="149"/>
        <end position="174"/>
    </location>
</feature>
<organism evidence="3 4">
    <name type="scientific">Litomosoides sigmodontis</name>
    <name type="common">Filarial nematode worm</name>
    <dbReference type="NCBI Taxonomy" id="42156"/>
    <lineage>
        <taxon>Eukaryota</taxon>
        <taxon>Metazoa</taxon>
        <taxon>Ecdysozoa</taxon>
        <taxon>Nematoda</taxon>
        <taxon>Chromadorea</taxon>
        <taxon>Rhabditida</taxon>
        <taxon>Spirurina</taxon>
        <taxon>Spiruromorpha</taxon>
        <taxon>Filarioidea</taxon>
        <taxon>Onchocercidae</taxon>
        <taxon>Litomosoides</taxon>
    </lineage>
</organism>
<gene>
    <name evidence="3" type="ORF">NLS_LOCUS1734</name>
</gene>
<dbReference type="EMBL" id="UYRX01000066">
    <property type="protein sequence ID" value="VDK72244.1"/>
    <property type="molecule type" value="Genomic_DNA"/>
</dbReference>
<evidence type="ECO:0000313" key="4">
    <source>
        <dbReference type="Proteomes" id="UP000277928"/>
    </source>
</evidence>